<dbReference type="Gene3D" id="1.10.3470.10">
    <property type="entry name" value="ABC transporter involved in vitamin B12 uptake, BtuC"/>
    <property type="match status" value="1"/>
</dbReference>
<evidence type="ECO:0000256" key="4">
    <source>
        <dbReference type="ARBA" id="ARBA00022448"/>
    </source>
</evidence>
<dbReference type="Proteomes" id="UP000216207">
    <property type="component" value="Unassembled WGS sequence"/>
</dbReference>
<keyword evidence="9 13" id="KW-0472">Membrane</keyword>
<dbReference type="RefSeq" id="WP_063609801.1">
    <property type="nucleotide sequence ID" value="NZ_CP154609.1"/>
</dbReference>
<evidence type="ECO:0000256" key="5">
    <source>
        <dbReference type="ARBA" id="ARBA00022475"/>
    </source>
</evidence>
<comment type="similarity">
    <text evidence="2">Belongs to the binding-protein-dependent transport system permease family. FecCD subfamily.</text>
</comment>
<keyword evidence="7 13" id="KW-1133">Transmembrane helix</keyword>
<evidence type="ECO:0000256" key="8">
    <source>
        <dbReference type="ARBA" id="ARBA00023004"/>
    </source>
</evidence>
<evidence type="ECO:0000256" key="6">
    <source>
        <dbReference type="ARBA" id="ARBA00022692"/>
    </source>
</evidence>
<comment type="function">
    <text evidence="10">Part of the binding-protein-dependent transport system for heme-iron. Responsible for the translocation of the substrate across the membrane.</text>
</comment>
<evidence type="ECO:0000256" key="12">
    <source>
        <dbReference type="ARBA" id="ARBA00031465"/>
    </source>
</evidence>
<evidence type="ECO:0000256" key="11">
    <source>
        <dbReference type="ARBA" id="ARBA00031149"/>
    </source>
</evidence>
<sequence length="327" mass="34693">MKKTVVFISLAGLLLGLLYWSVMSGSIRVPFSQLVHGVISKADEEVNVIYDLRFPRIIIASFAGAALAVAGALLQAVMRNPIADPSIIGISSGANFTALLAVTIFPQLFYYMPLFAFLGGMIACGFVYSLSWKDGLHPLKLVLIGVAIHATFSGLAEAFNYRGSYSVTSISAATTSTLSMKTWADANVMLFYGGVAIVLSLCLYSICNLLVLNDRTASSLGMRVIPARLLVSFAAVVLASTATAIAGVIAFLGLLVPHIGRQLVGSDYKMLLPFCALAGASLLLAADTIGRLLLAPNEIPASILMSIIGGPFLIFLLRKREQMNGHS</sequence>
<comment type="caution">
    <text evidence="14">The sequence shown here is derived from an EMBL/GenBank/DDBJ whole genome shotgun (WGS) entry which is preliminary data.</text>
</comment>
<evidence type="ECO:0000313" key="14">
    <source>
        <dbReference type="EMBL" id="PAE89400.1"/>
    </source>
</evidence>
<gene>
    <name evidence="14" type="ORF">CHH72_08925</name>
</gene>
<feature type="transmembrane region" description="Helical" evidence="13">
    <location>
        <begin position="86"/>
        <end position="105"/>
    </location>
</feature>
<dbReference type="GO" id="GO:0005886">
    <property type="term" value="C:plasma membrane"/>
    <property type="evidence" value="ECO:0007669"/>
    <property type="project" value="UniProtKB-SubCell"/>
</dbReference>
<feature type="transmembrane region" description="Helical" evidence="13">
    <location>
        <begin position="271"/>
        <end position="293"/>
    </location>
</feature>
<evidence type="ECO:0000313" key="15">
    <source>
        <dbReference type="Proteomes" id="UP000216207"/>
    </source>
</evidence>
<keyword evidence="8" id="KW-0408">Iron</keyword>
<dbReference type="FunFam" id="1.10.3470.10:FF:000001">
    <property type="entry name" value="Vitamin B12 ABC transporter permease BtuC"/>
    <property type="match status" value="1"/>
</dbReference>
<keyword evidence="5" id="KW-1003">Cell membrane</keyword>
<dbReference type="SUPFAM" id="SSF81345">
    <property type="entry name" value="ABC transporter involved in vitamin B12 uptake, BtuC"/>
    <property type="match status" value="1"/>
</dbReference>
<accession>A0A268P290</accession>
<dbReference type="InterPro" id="IPR037294">
    <property type="entry name" value="ABC_BtuC-like"/>
</dbReference>
<reference evidence="14 15" key="1">
    <citation type="submission" date="2017-07" db="EMBL/GenBank/DDBJ databases">
        <title>Isolation and whole genome analysis of endospore-forming bacteria from heroin.</title>
        <authorList>
            <person name="Kalinowski J."/>
            <person name="Ahrens B."/>
            <person name="Al-Dilaimi A."/>
            <person name="Winkler A."/>
            <person name="Wibberg D."/>
            <person name="Schleenbecker U."/>
            <person name="Ruckert C."/>
            <person name="Wolfel R."/>
            <person name="Grass G."/>
        </authorList>
    </citation>
    <scope>NUCLEOTIDE SEQUENCE [LARGE SCALE GENOMIC DNA]</scope>
    <source>
        <strain evidence="14 15">7539</strain>
    </source>
</reference>
<dbReference type="CDD" id="cd06550">
    <property type="entry name" value="TM_ABC_iron-siderophores_like"/>
    <property type="match status" value="1"/>
</dbReference>
<dbReference type="AlphaFoldDB" id="A0A268P290"/>
<evidence type="ECO:0000256" key="7">
    <source>
        <dbReference type="ARBA" id="ARBA00022989"/>
    </source>
</evidence>
<dbReference type="GO" id="GO:0033214">
    <property type="term" value="P:siderophore-iron import into cell"/>
    <property type="evidence" value="ECO:0007669"/>
    <property type="project" value="TreeGrafter"/>
</dbReference>
<feature type="transmembrane region" description="Helical" evidence="13">
    <location>
        <begin position="299"/>
        <end position="317"/>
    </location>
</feature>
<proteinExistence type="inferred from homology"/>
<evidence type="ECO:0000256" key="3">
    <source>
        <dbReference type="ARBA" id="ARBA00018524"/>
    </source>
</evidence>
<organism evidence="14 15">
    <name type="scientific">Shouchella clausii</name>
    <name type="common">Alkalihalobacillus clausii</name>
    <dbReference type="NCBI Taxonomy" id="79880"/>
    <lineage>
        <taxon>Bacteria</taxon>
        <taxon>Bacillati</taxon>
        <taxon>Bacillota</taxon>
        <taxon>Bacilli</taxon>
        <taxon>Bacillales</taxon>
        <taxon>Bacillaceae</taxon>
        <taxon>Shouchella</taxon>
    </lineage>
</organism>
<evidence type="ECO:0000256" key="9">
    <source>
        <dbReference type="ARBA" id="ARBA00023136"/>
    </source>
</evidence>
<feature type="transmembrane region" description="Helical" evidence="13">
    <location>
        <begin position="111"/>
        <end position="130"/>
    </location>
</feature>
<dbReference type="InterPro" id="IPR000522">
    <property type="entry name" value="ABC_transptr_permease_BtuC"/>
</dbReference>
<protein>
    <recommendedName>
        <fullName evidence="3">Probable heme-iron transport system permease protein IsdF</fullName>
    </recommendedName>
    <alternativeName>
        <fullName evidence="12">Iron-regulated surface determinant protein F</fullName>
    </alternativeName>
    <alternativeName>
        <fullName evidence="11">Staphylococcal iron-regulated protein G</fullName>
    </alternativeName>
</protein>
<evidence type="ECO:0000256" key="2">
    <source>
        <dbReference type="ARBA" id="ARBA00007935"/>
    </source>
</evidence>
<name>A0A268P290_SHOCL</name>
<feature type="transmembrane region" description="Helical" evidence="13">
    <location>
        <begin position="53"/>
        <end position="74"/>
    </location>
</feature>
<comment type="subcellular location">
    <subcellularLocation>
        <location evidence="1">Cell membrane</location>
        <topology evidence="1">Multi-pass membrane protein</topology>
    </subcellularLocation>
</comment>
<dbReference type="EMBL" id="NPCC01000009">
    <property type="protein sequence ID" value="PAE89400.1"/>
    <property type="molecule type" value="Genomic_DNA"/>
</dbReference>
<feature type="transmembrane region" description="Helical" evidence="13">
    <location>
        <begin position="189"/>
        <end position="211"/>
    </location>
</feature>
<feature type="transmembrane region" description="Helical" evidence="13">
    <location>
        <begin position="231"/>
        <end position="259"/>
    </location>
</feature>
<dbReference type="PANTHER" id="PTHR30472">
    <property type="entry name" value="FERRIC ENTEROBACTIN TRANSPORT SYSTEM PERMEASE PROTEIN"/>
    <property type="match status" value="1"/>
</dbReference>
<keyword evidence="4" id="KW-0813">Transport</keyword>
<dbReference type="PANTHER" id="PTHR30472:SF21">
    <property type="entry name" value="HEME-IRON TRANSPORT SYSTEM PERMEASE PROTEIN ISDF-RELATED"/>
    <property type="match status" value="1"/>
</dbReference>
<dbReference type="GO" id="GO:0022857">
    <property type="term" value="F:transmembrane transporter activity"/>
    <property type="evidence" value="ECO:0007669"/>
    <property type="project" value="InterPro"/>
</dbReference>
<keyword evidence="6 13" id="KW-0812">Transmembrane</keyword>
<dbReference type="Pfam" id="PF01032">
    <property type="entry name" value="FecCD"/>
    <property type="match status" value="1"/>
</dbReference>
<evidence type="ECO:0000256" key="10">
    <source>
        <dbReference type="ARBA" id="ARBA00025320"/>
    </source>
</evidence>
<evidence type="ECO:0000256" key="1">
    <source>
        <dbReference type="ARBA" id="ARBA00004651"/>
    </source>
</evidence>
<evidence type="ECO:0000256" key="13">
    <source>
        <dbReference type="SAM" id="Phobius"/>
    </source>
</evidence>